<dbReference type="Gene3D" id="3.40.50.720">
    <property type="entry name" value="NAD(P)-binding Rossmann-like Domain"/>
    <property type="match status" value="1"/>
</dbReference>
<protein>
    <submittedName>
        <fullName evidence="3">230_t:CDS:1</fullName>
    </submittedName>
</protein>
<reference evidence="3" key="1">
    <citation type="submission" date="2021-06" db="EMBL/GenBank/DDBJ databases">
        <authorList>
            <person name="Kallberg Y."/>
            <person name="Tangrot J."/>
            <person name="Rosling A."/>
        </authorList>
    </citation>
    <scope>NUCLEOTIDE SEQUENCE</scope>
    <source>
        <strain evidence="3">IA702</strain>
    </source>
</reference>
<accession>A0A9N9D8F1</accession>
<keyword evidence="2" id="KW-0560">Oxidoreductase</keyword>
<dbReference type="Proteomes" id="UP000789572">
    <property type="component" value="Unassembled WGS sequence"/>
</dbReference>
<organism evidence="3 4">
    <name type="scientific">Paraglomus occultum</name>
    <dbReference type="NCBI Taxonomy" id="144539"/>
    <lineage>
        <taxon>Eukaryota</taxon>
        <taxon>Fungi</taxon>
        <taxon>Fungi incertae sedis</taxon>
        <taxon>Mucoromycota</taxon>
        <taxon>Glomeromycotina</taxon>
        <taxon>Glomeromycetes</taxon>
        <taxon>Paraglomerales</taxon>
        <taxon>Paraglomeraceae</taxon>
        <taxon>Paraglomus</taxon>
    </lineage>
</organism>
<dbReference type="InterPro" id="IPR036291">
    <property type="entry name" value="NAD(P)-bd_dom_sf"/>
</dbReference>
<dbReference type="PANTHER" id="PTHR24322:SF736">
    <property type="entry name" value="RETINOL DEHYDROGENASE 10"/>
    <property type="match status" value="1"/>
</dbReference>
<dbReference type="EMBL" id="CAJVPJ010002917">
    <property type="protein sequence ID" value="CAG8631683.1"/>
    <property type="molecule type" value="Genomic_DNA"/>
</dbReference>
<feature type="non-terminal residue" evidence="3">
    <location>
        <position position="219"/>
    </location>
</feature>
<evidence type="ECO:0000313" key="4">
    <source>
        <dbReference type="Proteomes" id="UP000789572"/>
    </source>
</evidence>
<dbReference type="InterPro" id="IPR002347">
    <property type="entry name" value="SDR_fam"/>
</dbReference>
<dbReference type="Pfam" id="PF00106">
    <property type="entry name" value="adh_short"/>
    <property type="match status" value="1"/>
</dbReference>
<dbReference type="SUPFAM" id="SSF51735">
    <property type="entry name" value="NAD(P)-binding Rossmann-fold domains"/>
    <property type="match status" value="1"/>
</dbReference>
<evidence type="ECO:0000256" key="1">
    <source>
        <dbReference type="ARBA" id="ARBA00006484"/>
    </source>
</evidence>
<evidence type="ECO:0000313" key="3">
    <source>
        <dbReference type="EMBL" id="CAG8631683.1"/>
    </source>
</evidence>
<proteinExistence type="inferred from homology"/>
<dbReference type="AlphaFoldDB" id="A0A9N9D8F1"/>
<evidence type="ECO:0000256" key="2">
    <source>
        <dbReference type="ARBA" id="ARBA00023002"/>
    </source>
</evidence>
<keyword evidence="4" id="KW-1185">Reference proteome</keyword>
<gene>
    <name evidence="3" type="ORF">POCULU_LOCUS8926</name>
</gene>
<dbReference type="PANTHER" id="PTHR24322">
    <property type="entry name" value="PKSB"/>
    <property type="match status" value="1"/>
</dbReference>
<comment type="caution">
    <text evidence="3">The sequence shown here is derived from an EMBL/GenBank/DDBJ whole genome shotgun (WGS) entry which is preliminary data.</text>
</comment>
<dbReference type="GO" id="GO:0016616">
    <property type="term" value="F:oxidoreductase activity, acting on the CH-OH group of donors, NAD or NADP as acceptor"/>
    <property type="evidence" value="ECO:0007669"/>
    <property type="project" value="TreeGrafter"/>
</dbReference>
<comment type="similarity">
    <text evidence="1">Belongs to the short-chain dehydrogenases/reductases (SDR) family.</text>
</comment>
<name>A0A9N9D8F1_9GLOM</name>
<sequence>ARGIGLLLAETLSIKNVVIVVLHIRKPEIEHPNIVFFECDVSKYDQVQKIAKEIIAEVGHPTIIINNAGVVKGKNILDESEEEILSTVGTNLLASFWITKTFLPEMVGKNHGHIAVFYNASNVRCTLVCPGQVETGMFDGVSCKYPFFAPTLAPIEIVKKIITALDKNETSDILIPYHVNMMPVLRALPGFLNDWVYKMMDADDAMKTWNDTRDKSKKQ</sequence>
<dbReference type="OrthoDB" id="294295at2759"/>